<reference evidence="2" key="1">
    <citation type="journal article" date="2019" name="bioRxiv">
        <title>The Genome of the Zebra Mussel, Dreissena polymorpha: A Resource for Invasive Species Research.</title>
        <authorList>
            <person name="McCartney M.A."/>
            <person name="Auch B."/>
            <person name="Kono T."/>
            <person name="Mallez S."/>
            <person name="Zhang Y."/>
            <person name="Obille A."/>
            <person name="Becker A."/>
            <person name="Abrahante J.E."/>
            <person name="Garbe J."/>
            <person name="Badalamenti J.P."/>
            <person name="Herman A."/>
            <person name="Mangelson H."/>
            <person name="Liachko I."/>
            <person name="Sullivan S."/>
            <person name="Sone E.D."/>
            <person name="Koren S."/>
            <person name="Silverstein K.A.T."/>
            <person name="Beckman K.B."/>
            <person name="Gohl D.M."/>
        </authorList>
    </citation>
    <scope>NUCLEOTIDE SEQUENCE</scope>
    <source>
        <strain evidence="2">Duluth1</strain>
        <tissue evidence="2">Whole animal</tissue>
    </source>
</reference>
<feature type="region of interest" description="Disordered" evidence="1">
    <location>
        <begin position="247"/>
        <end position="278"/>
    </location>
</feature>
<sequence>MHPDSKFLGMGGQRSGLPLSEDQGHSMLTGSQSRMMHSNSLPMMHASMKSPLTPPGGPLELTVNSHSRNMGTDSRKYSLDSNKFPMVGDLPHDSKNFQRSLSERIPDRGPEKLENILDQRYGFQNHFREVNRFGDRSFEPFSPSRLNEAVRSFDFKEIEAKLLDPSLSGEKFQRMAENFNEFRSRFQDQMFRRDGMRQGGYQMDGRNMLPEMTDRNSFFNSRSDNNDLANRERFEISRSFNSMSVNDVDNFGNNRDDNMRNRNRDEMGSRNDLNSPNYHRGRESAAENMSMNIKNQMDMRRNNLGLEQNSSIRNNALSADNIISRPGELSHPDNPHVVSEPRPAIMSASEREMAMSSRHSHQMKPTSQSDLMALRQGQRMESLSETEIMSLRQQQCRSMESNEAEMLSIRHRQSNGLNSASEIEMMQMRHMSQNGLELHNDTDMMSLRPIPGSQMENNNEQGMMPLHRRRADLGTNVMNTRMFASHMDMDGMRSSCHDISPRPGMMSNGPNRVDGVTHMEMVERSREQNNLSYEGRMHSSTDIIKSSQSEYGMMSRNSMMMSHEREKRQHRPEDVGMETGVKMATMEAERNVSTPKSRLVSTGNICSNMEVSSTNQGYLEKSSEQHLLNQDSVIQDSMNLTQSGGLQNSMINHHGSSKENSTSAMMDDGDIDFDGRGNEKNSSSPNNLSDPNMIRQRKQRKPANPQHVFMPSLDHYTSFAVDEGEECSPLI</sequence>
<accession>A0A9D4GVM5</accession>
<organism evidence="2 3">
    <name type="scientific">Dreissena polymorpha</name>
    <name type="common">Zebra mussel</name>
    <name type="synonym">Mytilus polymorpha</name>
    <dbReference type="NCBI Taxonomy" id="45954"/>
    <lineage>
        <taxon>Eukaryota</taxon>
        <taxon>Metazoa</taxon>
        <taxon>Spiralia</taxon>
        <taxon>Lophotrochozoa</taxon>
        <taxon>Mollusca</taxon>
        <taxon>Bivalvia</taxon>
        <taxon>Autobranchia</taxon>
        <taxon>Heteroconchia</taxon>
        <taxon>Euheterodonta</taxon>
        <taxon>Imparidentia</taxon>
        <taxon>Neoheterodontei</taxon>
        <taxon>Myida</taxon>
        <taxon>Dreissenoidea</taxon>
        <taxon>Dreissenidae</taxon>
        <taxon>Dreissena</taxon>
    </lineage>
</organism>
<evidence type="ECO:0000256" key="1">
    <source>
        <dbReference type="SAM" id="MobiDB-lite"/>
    </source>
</evidence>
<keyword evidence="3" id="KW-1185">Reference proteome</keyword>
<comment type="caution">
    <text evidence="2">The sequence shown here is derived from an EMBL/GenBank/DDBJ whole genome shotgun (WGS) entry which is preliminary data.</text>
</comment>
<proteinExistence type="predicted"/>
<gene>
    <name evidence="2" type="ORF">DPMN_124040</name>
</gene>
<feature type="region of interest" description="Disordered" evidence="1">
    <location>
        <begin position="642"/>
        <end position="710"/>
    </location>
</feature>
<reference evidence="2" key="2">
    <citation type="submission" date="2020-11" db="EMBL/GenBank/DDBJ databases">
        <authorList>
            <person name="McCartney M.A."/>
            <person name="Auch B."/>
            <person name="Kono T."/>
            <person name="Mallez S."/>
            <person name="Becker A."/>
            <person name="Gohl D.M."/>
            <person name="Silverstein K.A.T."/>
            <person name="Koren S."/>
            <person name="Bechman K.B."/>
            <person name="Herman A."/>
            <person name="Abrahante J.E."/>
            <person name="Garbe J."/>
        </authorList>
    </citation>
    <scope>NUCLEOTIDE SEQUENCE</scope>
    <source>
        <strain evidence="2">Duluth1</strain>
        <tissue evidence="2">Whole animal</tissue>
    </source>
</reference>
<dbReference type="EMBL" id="JAIWYP010000005">
    <property type="protein sequence ID" value="KAH3822266.1"/>
    <property type="molecule type" value="Genomic_DNA"/>
</dbReference>
<feature type="compositionally biased region" description="Polar residues" evidence="1">
    <location>
        <begin position="642"/>
        <end position="651"/>
    </location>
</feature>
<protein>
    <submittedName>
        <fullName evidence="2">Uncharacterized protein</fullName>
    </submittedName>
</protein>
<feature type="compositionally biased region" description="Basic and acidic residues" evidence="1">
    <location>
        <begin position="254"/>
        <end position="269"/>
    </location>
</feature>
<evidence type="ECO:0000313" key="3">
    <source>
        <dbReference type="Proteomes" id="UP000828390"/>
    </source>
</evidence>
<dbReference type="AlphaFoldDB" id="A0A9D4GVM5"/>
<dbReference type="Proteomes" id="UP000828390">
    <property type="component" value="Unassembled WGS sequence"/>
</dbReference>
<feature type="region of interest" description="Disordered" evidence="1">
    <location>
        <begin position="1"/>
        <end position="30"/>
    </location>
</feature>
<evidence type="ECO:0000313" key="2">
    <source>
        <dbReference type="EMBL" id="KAH3822266.1"/>
    </source>
</evidence>
<feature type="compositionally biased region" description="Low complexity" evidence="1">
    <location>
        <begin position="681"/>
        <end position="692"/>
    </location>
</feature>
<name>A0A9D4GVM5_DREPO</name>